<dbReference type="InterPro" id="IPR046342">
    <property type="entry name" value="CBS_dom_sf"/>
</dbReference>
<organism evidence="5 6">
    <name type="scientific">Insolitispirillum peregrinum</name>
    <dbReference type="NCBI Taxonomy" id="80876"/>
    <lineage>
        <taxon>Bacteria</taxon>
        <taxon>Pseudomonadati</taxon>
        <taxon>Pseudomonadota</taxon>
        <taxon>Alphaproteobacteria</taxon>
        <taxon>Rhodospirillales</taxon>
        <taxon>Novispirillaceae</taxon>
        <taxon>Insolitispirillum</taxon>
    </lineage>
</organism>
<dbReference type="Pfam" id="PF00027">
    <property type="entry name" value="cNMP_binding"/>
    <property type="match status" value="1"/>
</dbReference>
<dbReference type="OrthoDB" id="9808528at2"/>
<keyword evidence="1 2" id="KW-0129">CBS domain</keyword>
<dbReference type="SMART" id="SM00116">
    <property type="entry name" value="CBS"/>
    <property type="match status" value="2"/>
</dbReference>
<dbReference type="InterPro" id="IPR000595">
    <property type="entry name" value="cNMP-bd_dom"/>
</dbReference>
<dbReference type="EMBL" id="FTOA01000006">
    <property type="protein sequence ID" value="SIT07456.1"/>
    <property type="molecule type" value="Genomic_DNA"/>
</dbReference>
<dbReference type="SUPFAM" id="SSF51206">
    <property type="entry name" value="cAMP-binding domain-like"/>
    <property type="match status" value="1"/>
</dbReference>
<dbReference type="InterPro" id="IPR000644">
    <property type="entry name" value="CBS_dom"/>
</dbReference>
<proteinExistence type="predicted"/>
<evidence type="ECO:0000259" key="4">
    <source>
        <dbReference type="PROSITE" id="PS51371"/>
    </source>
</evidence>
<evidence type="ECO:0000313" key="5">
    <source>
        <dbReference type="EMBL" id="SIT07456.1"/>
    </source>
</evidence>
<dbReference type="Gene3D" id="2.60.120.10">
    <property type="entry name" value="Jelly Rolls"/>
    <property type="match status" value="1"/>
</dbReference>
<dbReference type="InterPro" id="IPR051257">
    <property type="entry name" value="Diverse_CBS-Domain"/>
</dbReference>
<dbReference type="GO" id="GO:0008773">
    <property type="term" value="F:[protein-PII] uridylyltransferase activity"/>
    <property type="evidence" value="ECO:0007669"/>
    <property type="project" value="InterPro"/>
</dbReference>
<name>A0A1N7PAB4_9PROT</name>
<dbReference type="InterPro" id="IPR018821">
    <property type="entry name" value="DUF294_put_nucleoTrafse_sb-bd"/>
</dbReference>
<dbReference type="Pfam" id="PF03445">
    <property type="entry name" value="DUF294"/>
    <property type="match status" value="1"/>
</dbReference>
<dbReference type="PROSITE" id="PS51371">
    <property type="entry name" value="CBS"/>
    <property type="match status" value="1"/>
</dbReference>
<dbReference type="PANTHER" id="PTHR43080">
    <property type="entry name" value="CBS DOMAIN-CONTAINING PROTEIN CBSX3, MITOCHONDRIAL"/>
    <property type="match status" value="1"/>
</dbReference>
<dbReference type="CDD" id="cd05401">
    <property type="entry name" value="NT_GlnE_GlnD_like"/>
    <property type="match status" value="1"/>
</dbReference>
<dbReference type="Pfam" id="PF00571">
    <property type="entry name" value="CBS"/>
    <property type="match status" value="2"/>
</dbReference>
<feature type="domain" description="Cyclic nucleotide-binding" evidence="3">
    <location>
        <begin position="11"/>
        <end position="83"/>
    </location>
</feature>
<evidence type="ECO:0000256" key="2">
    <source>
        <dbReference type="PROSITE-ProRule" id="PRU00703"/>
    </source>
</evidence>
<dbReference type="InterPro" id="IPR018490">
    <property type="entry name" value="cNMP-bd_dom_sf"/>
</dbReference>
<evidence type="ECO:0000256" key="1">
    <source>
        <dbReference type="ARBA" id="ARBA00023122"/>
    </source>
</evidence>
<sequence length="604" mass="66731">MSKDFDFSVTPFSHLSSAERGKLSAAVDIAYFKTNDTPLKPGQALDHLMLVIKGLLAEKNGDELVTVHGQGDLFGASALINDTKSLSCEVQEEALVYLIPRQMMLDLCRSNSAFEAFFTSSLSERLAARANAESARGMASFMVAKVGQAYLHPPLFVPGSCTLRDAAVLMKKEKATSLLVTAADGRVGVLSGSDMRDHAIIQGKPLETPVESCATYGTITVDQDEFLFNAQVLMTRYNIRRLPVLRDGNIIGVLELIDLLGYMSSHSHLVAVQVDRAQTLDELRVASEALGPLLQGLHGSGVKIRFIAEMVTDLSRKIQRKLFEMLIPPELAGKCCLMVMGSEGRGEQIAKTDQDNALIIADDIDPDSVRDLCRQYTEAMISFGYPPCSGNMMVSNPEWSKTESQFRDDIYHWMLTPGEKAFLNLAAFIDGEAVAGDPLLLYRLRSYLFQRLTDNQGFLSHFARPVNSFDTPIGFFHQLVMDKDHKGEIDIKKGGIFPIVHGVRALALEKHLTCTSTFSRIEALGQEGIFDTDFAANLVEAFQFLMEIRLQGRLSKGQLSGEGADNFVRADDLSKFQQDALKDSLLLVKQFKQLLTHHFKLAAF</sequence>
<dbReference type="SUPFAM" id="SSF54631">
    <property type="entry name" value="CBS-domain pair"/>
    <property type="match status" value="1"/>
</dbReference>
<accession>A0A1N7PAB4</accession>
<dbReference type="PANTHER" id="PTHR43080:SF2">
    <property type="entry name" value="CBS DOMAIN-CONTAINING PROTEIN"/>
    <property type="match status" value="1"/>
</dbReference>
<gene>
    <name evidence="5" type="ORF">SAMN05421779_106181</name>
</gene>
<keyword evidence="6" id="KW-1185">Reference proteome</keyword>
<dbReference type="Gene3D" id="3.10.580.10">
    <property type="entry name" value="CBS-domain"/>
    <property type="match status" value="1"/>
</dbReference>
<feature type="domain" description="CBS" evidence="4">
    <location>
        <begin position="214"/>
        <end position="272"/>
    </location>
</feature>
<protein>
    <submittedName>
        <fullName evidence="5">CBS domain-containing protein</fullName>
    </submittedName>
</protein>
<dbReference type="RefSeq" id="WP_076401490.1">
    <property type="nucleotide sequence ID" value="NZ_FTOA01000006.1"/>
</dbReference>
<dbReference type="InterPro" id="IPR014710">
    <property type="entry name" value="RmlC-like_jellyroll"/>
</dbReference>
<dbReference type="AlphaFoldDB" id="A0A1N7PAB4"/>
<dbReference type="CDD" id="cd00038">
    <property type="entry name" value="CAP_ED"/>
    <property type="match status" value="1"/>
</dbReference>
<evidence type="ECO:0000313" key="6">
    <source>
        <dbReference type="Proteomes" id="UP000185678"/>
    </source>
</evidence>
<dbReference type="PROSITE" id="PS50042">
    <property type="entry name" value="CNMP_BINDING_3"/>
    <property type="match status" value="1"/>
</dbReference>
<dbReference type="CDD" id="cd04589">
    <property type="entry name" value="CBS_pair_CAP-ED_NT_Pol-beta-like_DUF294_assoc"/>
    <property type="match status" value="1"/>
</dbReference>
<dbReference type="InterPro" id="IPR005105">
    <property type="entry name" value="GlnD_Uridyltrans_N"/>
</dbReference>
<dbReference type="STRING" id="80876.SAMN05421779_106181"/>
<dbReference type="Proteomes" id="UP000185678">
    <property type="component" value="Unassembled WGS sequence"/>
</dbReference>
<evidence type="ECO:0000259" key="3">
    <source>
        <dbReference type="PROSITE" id="PS50042"/>
    </source>
</evidence>
<reference evidence="5 6" key="1">
    <citation type="submission" date="2017-01" db="EMBL/GenBank/DDBJ databases">
        <authorList>
            <person name="Mah S.A."/>
            <person name="Swanson W.J."/>
            <person name="Moy G.W."/>
            <person name="Vacquier V.D."/>
        </authorList>
    </citation>
    <scope>NUCLEOTIDE SEQUENCE [LARGE SCALE GENOMIC DNA]</scope>
    <source>
        <strain evidence="5 6">DSM 11589</strain>
    </source>
</reference>
<dbReference type="Pfam" id="PF10335">
    <property type="entry name" value="DUF294_C"/>
    <property type="match status" value="1"/>
</dbReference>